<dbReference type="SMART" id="SM00354">
    <property type="entry name" value="HTH_LACI"/>
    <property type="match status" value="1"/>
</dbReference>
<feature type="domain" description="HTH lacI-type" evidence="5">
    <location>
        <begin position="39"/>
        <end position="95"/>
    </location>
</feature>
<comment type="caution">
    <text evidence="6">The sequence shown here is derived from an EMBL/GenBank/DDBJ whole genome shotgun (WGS) entry which is preliminary data.</text>
</comment>
<dbReference type="PANTHER" id="PTHR30146">
    <property type="entry name" value="LACI-RELATED TRANSCRIPTIONAL REPRESSOR"/>
    <property type="match status" value="1"/>
</dbReference>
<dbReference type="InterPro" id="IPR000843">
    <property type="entry name" value="HTH_LacI"/>
</dbReference>
<keyword evidence="7" id="KW-1185">Reference proteome</keyword>
<dbReference type="Gene3D" id="3.40.50.2300">
    <property type="match status" value="2"/>
</dbReference>
<gene>
    <name evidence="6" type="ORF">GCM10023169_28970</name>
</gene>
<name>A0ABP8LEH5_9MICO</name>
<dbReference type="InterPro" id="IPR010982">
    <property type="entry name" value="Lambda_DNA-bd_dom_sf"/>
</dbReference>
<evidence type="ECO:0000256" key="2">
    <source>
        <dbReference type="ARBA" id="ARBA00023125"/>
    </source>
</evidence>
<accession>A0ABP8LEH5</accession>
<organism evidence="6 7">
    <name type="scientific">Georgenia halophila</name>
    <dbReference type="NCBI Taxonomy" id="620889"/>
    <lineage>
        <taxon>Bacteria</taxon>
        <taxon>Bacillati</taxon>
        <taxon>Actinomycetota</taxon>
        <taxon>Actinomycetes</taxon>
        <taxon>Micrococcales</taxon>
        <taxon>Bogoriellaceae</taxon>
        <taxon>Georgenia</taxon>
    </lineage>
</organism>
<feature type="compositionally biased region" description="Basic and acidic residues" evidence="4">
    <location>
        <begin position="11"/>
        <end position="21"/>
    </location>
</feature>
<dbReference type="InterPro" id="IPR028082">
    <property type="entry name" value="Peripla_BP_I"/>
</dbReference>
<feature type="region of interest" description="Disordered" evidence="4">
    <location>
        <begin position="1"/>
        <end position="38"/>
    </location>
</feature>
<evidence type="ECO:0000256" key="3">
    <source>
        <dbReference type="ARBA" id="ARBA00023163"/>
    </source>
</evidence>
<proteinExistence type="predicted"/>
<dbReference type="CDD" id="cd01392">
    <property type="entry name" value="HTH_LacI"/>
    <property type="match status" value="1"/>
</dbReference>
<dbReference type="PANTHER" id="PTHR30146:SF153">
    <property type="entry name" value="LACTOSE OPERON REPRESSOR"/>
    <property type="match status" value="1"/>
</dbReference>
<dbReference type="Proteomes" id="UP001500622">
    <property type="component" value="Unassembled WGS sequence"/>
</dbReference>
<dbReference type="EMBL" id="BAABGN010000012">
    <property type="protein sequence ID" value="GAA4428151.1"/>
    <property type="molecule type" value="Genomic_DNA"/>
</dbReference>
<evidence type="ECO:0000259" key="5">
    <source>
        <dbReference type="PROSITE" id="PS50932"/>
    </source>
</evidence>
<evidence type="ECO:0000256" key="1">
    <source>
        <dbReference type="ARBA" id="ARBA00023015"/>
    </source>
</evidence>
<evidence type="ECO:0000256" key="4">
    <source>
        <dbReference type="SAM" id="MobiDB-lite"/>
    </source>
</evidence>
<dbReference type="SUPFAM" id="SSF47413">
    <property type="entry name" value="lambda repressor-like DNA-binding domains"/>
    <property type="match status" value="1"/>
</dbReference>
<keyword evidence="3" id="KW-0804">Transcription</keyword>
<evidence type="ECO:0000313" key="7">
    <source>
        <dbReference type="Proteomes" id="UP001500622"/>
    </source>
</evidence>
<dbReference type="GO" id="GO:0003677">
    <property type="term" value="F:DNA binding"/>
    <property type="evidence" value="ECO:0007669"/>
    <property type="project" value="UniProtKB-KW"/>
</dbReference>
<keyword evidence="1" id="KW-0805">Transcription regulation</keyword>
<dbReference type="PROSITE" id="PS50932">
    <property type="entry name" value="HTH_LACI_2"/>
    <property type="match status" value="1"/>
</dbReference>
<dbReference type="CDD" id="cd06267">
    <property type="entry name" value="PBP1_LacI_sugar_binding-like"/>
    <property type="match status" value="1"/>
</dbReference>
<protein>
    <submittedName>
        <fullName evidence="6">LacI family DNA-binding transcriptional regulator</fullName>
    </submittedName>
</protein>
<dbReference type="Pfam" id="PF13377">
    <property type="entry name" value="Peripla_BP_3"/>
    <property type="match status" value="1"/>
</dbReference>
<dbReference type="PRINTS" id="PR00036">
    <property type="entry name" value="HTHLACI"/>
</dbReference>
<dbReference type="InterPro" id="IPR046335">
    <property type="entry name" value="LacI/GalR-like_sensor"/>
</dbReference>
<sequence length="371" mass="38734">MRPAATVPSTARREDNNDERVATMSPRGPRAPSVGSQGATLSDVAQAAGVSMATASRAINGSPDRVVGEELRRRVLEAAARLDYSPDANAQAMARGRTATVGLIVHDIADPYFSAIATGVAAAADDEHLAVTLANTQHDPQRELAFVRTLQEQRARAIILAGGRQDDERANAALRAALETYRSHGGTVALIGQPVLGVSTVQADNTGGAAALASELLRLGYRRYGILAGPKAHLTARERLDGFAGVLESAGVTPEAVVNSAFTRDGGYAALAELRRRAPDVEVVWAVNDVMALGAMTSARDAGLSVPGDLAFAGFDDIATLRDVAPPLTTVHLPLAEMGRLATPLALDVDGGVRQLSVTGEVVLRDSTPRM</sequence>
<dbReference type="Gene3D" id="1.10.260.40">
    <property type="entry name" value="lambda repressor-like DNA-binding domains"/>
    <property type="match status" value="1"/>
</dbReference>
<reference evidence="7" key="1">
    <citation type="journal article" date="2019" name="Int. J. Syst. Evol. Microbiol.">
        <title>The Global Catalogue of Microorganisms (GCM) 10K type strain sequencing project: providing services to taxonomists for standard genome sequencing and annotation.</title>
        <authorList>
            <consortium name="The Broad Institute Genomics Platform"/>
            <consortium name="The Broad Institute Genome Sequencing Center for Infectious Disease"/>
            <person name="Wu L."/>
            <person name="Ma J."/>
        </authorList>
    </citation>
    <scope>NUCLEOTIDE SEQUENCE [LARGE SCALE GENOMIC DNA]</scope>
    <source>
        <strain evidence="7">JCM 17810</strain>
    </source>
</reference>
<evidence type="ECO:0000313" key="6">
    <source>
        <dbReference type="EMBL" id="GAA4428151.1"/>
    </source>
</evidence>
<dbReference type="Pfam" id="PF00356">
    <property type="entry name" value="LacI"/>
    <property type="match status" value="1"/>
</dbReference>
<dbReference type="PROSITE" id="PS00356">
    <property type="entry name" value="HTH_LACI_1"/>
    <property type="match status" value="1"/>
</dbReference>
<keyword evidence="2 6" id="KW-0238">DNA-binding</keyword>
<dbReference type="SUPFAM" id="SSF53822">
    <property type="entry name" value="Periplasmic binding protein-like I"/>
    <property type="match status" value="1"/>
</dbReference>